<dbReference type="SUPFAM" id="SSF56112">
    <property type="entry name" value="Protein kinase-like (PK-like)"/>
    <property type="match status" value="1"/>
</dbReference>
<dbReference type="SMART" id="SM00252">
    <property type="entry name" value="SH2"/>
    <property type="match status" value="1"/>
</dbReference>
<dbReference type="Proteomes" id="UP001152747">
    <property type="component" value="Unassembled WGS sequence"/>
</dbReference>
<dbReference type="InterPro" id="IPR001245">
    <property type="entry name" value="Ser-Thr/Tyr_kinase_cat_dom"/>
</dbReference>
<dbReference type="EC" id="2.7.10.2" evidence="9"/>
<dbReference type="InterPro" id="IPR020635">
    <property type="entry name" value="Tyr_kinase_cat_dom"/>
</dbReference>
<dbReference type="Pfam" id="PF07714">
    <property type="entry name" value="PK_Tyr_Ser-Thr"/>
    <property type="match status" value="1"/>
</dbReference>
<dbReference type="PROSITE" id="PS50001">
    <property type="entry name" value="SH2"/>
    <property type="match status" value="1"/>
</dbReference>
<dbReference type="InterPro" id="IPR011009">
    <property type="entry name" value="Kinase-like_dom_sf"/>
</dbReference>
<feature type="compositionally biased region" description="Basic and acidic residues" evidence="10">
    <location>
        <begin position="539"/>
        <end position="556"/>
    </location>
</feature>
<dbReference type="GO" id="GO:0004715">
    <property type="term" value="F:non-membrane spanning protein tyrosine kinase activity"/>
    <property type="evidence" value="ECO:0007669"/>
    <property type="project" value="UniProtKB-EC"/>
</dbReference>
<evidence type="ECO:0000313" key="13">
    <source>
        <dbReference type="EMBL" id="CAI5443247.1"/>
    </source>
</evidence>
<comment type="caution">
    <text evidence="13">The sequence shown here is derived from an EMBL/GenBank/DDBJ whole genome shotgun (WGS) entry which is preliminary data.</text>
</comment>
<feature type="domain" description="Protein kinase" evidence="12">
    <location>
        <begin position="227"/>
        <end position="476"/>
    </location>
</feature>
<reference evidence="13" key="1">
    <citation type="submission" date="2022-11" db="EMBL/GenBank/DDBJ databases">
        <authorList>
            <person name="Kikuchi T."/>
        </authorList>
    </citation>
    <scope>NUCLEOTIDE SEQUENCE</scope>
    <source>
        <strain evidence="13">PS1010</strain>
    </source>
</reference>
<keyword evidence="7" id="KW-0727">SH2 domain</keyword>
<organism evidence="13 14">
    <name type="scientific">Caenorhabditis angaria</name>
    <dbReference type="NCBI Taxonomy" id="860376"/>
    <lineage>
        <taxon>Eukaryota</taxon>
        <taxon>Metazoa</taxon>
        <taxon>Ecdysozoa</taxon>
        <taxon>Nematoda</taxon>
        <taxon>Chromadorea</taxon>
        <taxon>Rhabditida</taxon>
        <taxon>Rhabditina</taxon>
        <taxon>Rhabditomorpha</taxon>
        <taxon>Rhabditoidea</taxon>
        <taxon>Rhabditidae</taxon>
        <taxon>Peloderinae</taxon>
        <taxon>Caenorhabditis</taxon>
    </lineage>
</organism>
<accession>A0A9P1IHD8</accession>
<dbReference type="AlphaFoldDB" id="A0A9P1IHD8"/>
<dbReference type="SUPFAM" id="SSF55550">
    <property type="entry name" value="SH2 domain"/>
    <property type="match status" value="1"/>
</dbReference>
<dbReference type="Gene3D" id="3.30.200.20">
    <property type="entry name" value="Phosphorylase Kinase, domain 1"/>
    <property type="match status" value="1"/>
</dbReference>
<dbReference type="InterPro" id="IPR050198">
    <property type="entry name" value="Non-receptor_tyrosine_kinases"/>
</dbReference>
<dbReference type="InterPro" id="IPR008266">
    <property type="entry name" value="Tyr_kinase_AS"/>
</dbReference>
<evidence type="ECO:0000256" key="2">
    <source>
        <dbReference type="ARBA" id="ARBA00022741"/>
    </source>
</evidence>
<keyword evidence="3 9" id="KW-0418">Kinase</keyword>
<dbReference type="Gene3D" id="3.30.505.10">
    <property type="entry name" value="SH2 domain"/>
    <property type="match status" value="1"/>
</dbReference>
<feature type="binding site" evidence="8">
    <location>
        <position position="259"/>
    </location>
    <ligand>
        <name>ATP</name>
        <dbReference type="ChEBI" id="CHEBI:30616"/>
    </ligand>
</feature>
<dbReference type="PROSITE" id="PS50011">
    <property type="entry name" value="PROTEIN_KINASE_DOM"/>
    <property type="match status" value="1"/>
</dbReference>
<dbReference type="Gene3D" id="1.10.510.10">
    <property type="entry name" value="Transferase(Phosphotransferase) domain 1"/>
    <property type="match status" value="1"/>
</dbReference>
<dbReference type="PROSITE" id="PS00107">
    <property type="entry name" value="PROTEIN_KINASE_ATP"/>
    <property type="match status" value="1"/>
</dbReference>
<feature type="compositionally biased region" description="Polar residues" evidence="10">
    <location>
        <begin position="518"/>
        <end position="527"/>
    </location>
</feature>
<evidence type="ECO:0000256" key="1">
    <source>
        <dbReference type="ARBA" id="ARBA00022679"/>
    </source>
</evidence>
<dbReference type="CDD" id="cd00192">
    <property type="entry name" value="PTKc"/>
    <property type="match status" value="1"/>
</dbReference>
<evidence type="ECO:0000256" key="5">
    <source>
        <dbReference type="ARBA" id="ARBA00023137"/>
    </source>
</evidence>
<feature type="region of interest" description="Disordered" evidence="10">
    <location>
        <begin position="60"/>
        <end position="88"/>
    </location>
</feature>
<evidence type="ECO:0000256" key="3">
    <source>
        <dbReference type="ARBA" id="ARBA00022777"/>
    </source>
</evidence>
<evidence type="ECO:0000256" key="9">
    <source>
        <dbReference type="RuleBase" id="RU362096"/>
    </source>
</evidence>
<evidence type="ECO:0000259" key="11">
    <source>
        <dbReference type="PROSITE" id="PS50001"/>
    </source>
</evidence>
<evidence type="ECO:0000256" key="10">
    <source>
        <dbReference type="SAM" id="MobiDB-lite"/>
    </source>
</evidence>
<dbReference type="EMBL" id="CANHGI010000002">
    <property type="protein sequence ID" value="CAI5443247.1"/>
    <property type="molecule type" value="Genomic_DNA"/>
</dbReference>
<dbReference type="SMART" id="SM00219">
    <property type="entry name" value="TyrKc"/>
    <property type="match status" value="1"/>
</dbReference>
<evidence type="ECO:0000313" key="14">
    <source>
        <dbReference type="Proteomes" id="UP001152747"/>
    </source>
</evidence>
<evidence type="ECO:0000256" key="4">
    <source>
        <dbReference type="ARBA" id="ARBA00022840"/>
    </source>
</evidence>
<dbReference type="InterPro" id="IPR000719">
    <property type="entry name" value="Prot_kinase_dom"/>
</dbReference>
<evidence type="ECO:0000256" key="7">
    <source>
        <dbReference type="PROSITE-ProRule" id="PRU00191"/>
    </source>
</evidence>
<evidence type="ECO:0000259" key="12">
    <source>
        <dbReference type="PROSITE" id="PS50011"/>
    </source>
</evidence>
<keyword evidence="14" id="KW-1185">Reference proteome</keyword>
<evidence type="ECO:0000256" key="8">
    <source>
        <dbReference type="PROSITE-ProRule" id="PRU10141"/>
    </source>
</evidence>
<keyword evidence="5 9" id="KW-0829">Tyrosine-protein kinase</keyword>
<proteinExistence type="inferred from homology"/>
<comment type="similarity">
    <text evidence="9">Belongs to the protein kinase superfamily. Tyr protein kinase family.</text>
</comment>
<feature type="domain" description="SH2" evidence="11">
    <location>
        <begin position="122"/>
        <end position="207"/>
    </location>
</feature>
<dbReference type="PANTHER" id="PTHR24418">
    <property type="entry name" value="TYROSINE-PROTEIN KINASE"/>
    <property type="match status" value="1"/>
</dbReference>
<comment type="catalytic activity">
    <reaction evidence="6 9">
        <text>L-tyrosyl-[protein] + ATP = O-phospho-L-tyrosyl-[protein] + ADP + H(+)</text>
        <dbReference type="Rhea" id="RHEA:10596"/>
        <dbReference type="Rhea" id="RHEA-COMP:10136"/>
        <dbReference type="Rhea" id="RHEA-COMP:20101"/>
        <dbReference type="ChEBI" id="CHEBI:15378"/>
        <dbReference type="ChEBI" id="CHEBI:30616"/>
        <dbReference type="ChEBI" id="CHEBI:46858"/>
        <dbReference type="ChEBI" id="CHEBI:61978"/>
        <dbReference type="ChEBI" id="CHEBI:456216"/>
        <dbReference type="EC" id="2.7.10.2"/>
    </reaction>
</comment>
<feature type="compositionally biased region" description="Basic and acidic residues" evidence="10">
    <location>
        <begin position="61"/>
        <end position="77"/>
    </location>
</feature>
<dbReference type="GO" id="GO:0005524">
    <property type="term" value="F:ATP binding"/>
    <property type="evidence" value="ECO:0007669"/>
    <property type="project" value="UniProtKB-UniRule"/>
</dbReference>
<feature type="compositionally biased region" description="Basic residues" evidence="10">
    <location>
        <begin position="557"/>
        <end position="569"/>
    </location>
</feature>
<keyword evidence="2 8" id="KW-0547">Nucleotide-binding</keyword>
<dbReference type="PROSITE" id="PS00109">
    <property type="entry name" value="PROTEIN_KINASE_TYR"/>
    <property type="match status" value="1"/>
</dbReference>
<keyword evidence="1 9" id="KW-0808">Transferase</keyword>
<feature type="region of interest" description="Disordered" evidence="10">
    <location>
        <begin position="475"/>
        <end position="569"/>
    </location>
</feature>
<keyword evidence="4 8" id="KW-0067">ATP-binding</keyword>
<dbReference type="InterPro" id="IPR000980">
    <property type="entry name" value="SH2"/>
</dbReference>
<dbReference type="InterPro" id="IPR036860">
    <property type="entry name" value="SH2_dom_sf"/>
</dbReference>
<dbReference type="InterPro" id="IPR017441">
    <property type="entry name" value="Protein_kinase_ATP_BS"/>
</dbReference>
<gene>
    <name evidence="13" type="ORF">CAMP_LOCUS5884</name>
</gene>
<protein>
    <recommendedName>
        <fullName evidence="9">Tyrosine-protein kinase</fullName>
        <ecNumber evidence="9">2.7.10.2</ecNumber>
    </recommendedName>
</protein>
<evidence type="ECO:0000256" key="6">
    <source>
        <dbReference type="ARBA" id="ARBA00051245"/>
    </source>
</evidence>
<sequence>MQILARIQPKYAVNFKFSQKNYKKTKSVMNINKKRSGKKVQSQYCDQNMMMAGGVGLNEQQSKELHHQQNSDKHELEIGGTGGGGKNEEEMKTMIEISDEGVCKANKEDLAYIQNTLRFYPWYHGMVLKSHVADVLKWDLSFVVRRSGEGGQGEEFFCLSVRINNRIYHYAFRNEDGGWTCPKLPLPNNEVPQKFAHIHLLLEDWSNKVDGVVPVPRKNLIIYHDDITMTKKLGEGAFGEVWKGTLKIDGILKDCAVKKIKGQVKRAETDAFFHEAKIMSKFDHECIVKYYGQCTLISPLMAVMELASGGTVRGLLRSKKTTPIENLVHFTVCIARGMEHISSKRVIHRDLAARNCLIGDNLMGENIGFRIAPIRWLAPETLTKGIFNEKTDVWSYGVVIWEIFTACAHHPLYPKSIKDAQVDIKEIDKPHKFPKGTGPPKEILSTFESCIRSKPENRPTFRALLVELAKNVEKWKKGQQQSKRKATGNNTATQKSDRKEKSGRKEKKTSSVHVAQRASKTTLGGTTEKSKTISLRLAQSKDKLSLRMTNSKDKISKRASKRGIKTPSK</sequence>
<name>A0A9P1IHD8_9PELO</name>